<dbReference type="RefSeq" id="WP_138722509.1">
    <property type="nucleotide sequence ID" value="NZ_SSHJ02000005.1"/>
</dbReference>
<keyword evidence="3 5" id="KW-0697">Rotamase</keyword>
<dbReference type="GO" id="GO:0003755">
    <property type="term" value="F:peptidyl-prolyl cis-trans isomerase activity"/>
    <property type="evidence" value="ECO:0007669"/>
    <property type="project" value="UniProtKB-EC"/>
</dbReference>
<evidence type="ECO:0000313" key="9">
    <source>
        <dbReference type="Proteomes" id="UP001517247"/>
    </source>
</evidence>
<dbReference type="SUPFAM" id="SSF54534">
    <property type="entry name" value="FKBP-like"/>
    <property type="match status" value="2"/>
</dbReference>
<evidence type="ECO:0000259" key="7">
    <source>
        <dbReference type="PROSITE" id="PS50059"/>
    </source>
</evidence>
<gene>
    <name evidence="8" type="ORF">E6A44_007450</name>
</gene>
<organism evidence="8 9">
    <name type="scientific">Pedobacter ureilyticus</name>
    <dbReference type="NCBI Taxonomy" id="1393051"/>
    <lineage>
        <taxon>Bacteria</taxon>
        <taxon>Pseudomonadati</taxon>
        <taxon>Bacteroidota</taxon>
        <taxon>Sphingobacteriia</taxon>
        <taxon>Sphingobacteriales</taxon>
        <taxon>Sphingobacteriaceae</taxon>
        <taxon>Pedobacter</taxon>
    </lineage>
</organism>
<reference evidence="8 9" key="1">
    <citation type="submission" date="2024-12" db="EMBL/GenBank/DDBJ databases">
        <authorList>
            <person name="Hu S."/>
        </authorList>
    </citation>
    <scope>NUCLEOTIDE SEQUENCE [LARGE SCALE GENOMIC DNA]</scope>
    <source>
        <strain evidence="8 9">THG-T11</strain>
    </source>
</reference>
<dbReference type="InterPro" id="IPR001179">
    <property type="entry name" value="PPIase_FKBP_dom"/>
</dbReference>
<dbReference type="EC" id="5.2.1.8" evidence="6"/>
<dbReference type="PANTHER" id="PTHR43811">
    <property type="entry name" value="FKBP-TYPE PEPTIDYL-PROLYL CIS-TRANS ISOMERASE FKPA"/>
    <property type="match status" value="1"/>
</dbReference>
<dbReference type="Gene3D" id="3.10.50.40">
    <property type="match status" value="2"/>
</dbReference>
<dbReference type="InterPro" id="IPR046357">
    <property type="entry name" value="PPIase_dom_sf"/>
</dbReference>
<protein>
    <recommendedName>
        <fullName evidence="6">Peptidyl-prolyl cis-trans isomerase</fullName>
        <ecNumber evidence="6">5.2.1.8</ecNumber>
    </recommendedName>
</protein>
<evidence type="ECO:0000256" key="6">
    <source>
        <dbReference type="RuleBase" id="RU003915"/>
    </source>
</evidence>
<keyword evidence="9" id="KW-1185">Reference proteome</keyword>
<evidence type="ECO:0000313" key="8">
    <source>
        <dbReference type="EMBL" id="MFN0255401.1"/>
    </source>
</evidence>
<dbReference type="PROSITE" id="PS51257">
    <property type="entry name" value="PROKAR_LIPOPROTEIN"/>
    <property type="match status" value="1"/>
</dbReference>
<evidence type="ECO:0000256" key="2">
    <source>
        <dbReference type="ARBA" id="ARBA00006577"/>
    </source>
</evidence>
<evidence type="ECO:0000256" key="5">
    <source>
        <dbReference type="PROSITE-ProRule" id="PRU00277"/>
    </source>
</evidence>
<dbReference type="Proteomes" id="UP001517247">
    <property type="component" value="Unassembled WGS sequence"/>
</dbReference>
<evidence type="ECO:0000256" key="1">
    <source>
        <dbReference type="ARBA" id="ARBA00000971"/>
    </source>
</evidence>
<comment type="similarity">
    <text evidence="2 6">Belongs to the FKBP-type PPIase family.</text>
</comment>
<sequence>MRKITTYILALFSVLVIFSSCKKEYETTEDLDNDNIRAYKASHSNLTFTDVDGYSYAITNAGTGAEVKNSDSVYYSYAFKSVNGTVYNQTSDLMIPGSFLGYTDQFAIGNSAYVFKPVREVLARLKRGGAATLLLPSRMAFGKNGLSSFGIGSNETIVVELGLYTYEKKHQVDAYEISTFITRNNLTFTTDAATGIRYNVSSAGTGTDAIGDFSTLVVNYTGRYLDGTVFDSGTGVTFRLDQLIKGWQMILPGKITAGGKIRIVIPSHLAYGARPLDFDIEVTKVTNE</sequence>
<comment type="caution">
    <text evidence="8">The sequence shown here is derived from an EMBL/GenBank/DDBJ whole genome shotgun (WGS) entry which is preliminary data.</text>
</comment>
<name>A0ABW9J4E8_9SPHI</name>
<dbReference type="EMBL" id="SSHJ02000005">
    <property type="protein sequence ID" value="MFN0255401.1"/>
    <property type="molecule type" value="Genomic_DNA"/>
</dbReference>
<feature type="domain" description="PPIase FKBP-type" evidence="7">
    <location>
        <begin position="213"/>
        <end position="288"/>
    </location>
</feature>
<keyword evidence="4 5" id="KW-0413">Isomerase</keyword>
<proteinExistence type="inferred from homology"/>
<comment type="catalytic activity">
    <reaction evidence="1 5 6">
        <text>[protein]-peptidylproline (omega=180) = [protein]-peptidylproline (omega=0)</text>
        <dbReference type="Rhea" id="RHEA:16237"/>
        <dbReference type="Rhea" id="RHEA-COMP:10747"/>
        <dbReference type="Rhea" id="RHEA-COMP:10748"/>
        <dbReference type="ChEBI" id="CHEBI:83833"/>
        <dbReference type="ChEBI" id="CHEBI:83834"/>
        <dbReference type="EC" id="5.2.1.8"/>
    </reaction>
</comment>
<dbReference type="PANTHER" id="PTHR43811:SF57">
    <property type="entry name" value="FKBP-TYPE PEPTIDYL-PROLYL CIS-TRANS ISOMERASE FKPA-RELATED"/>
    <property type="match status" value="1"/>
</dbReference>
<evidence type="ECO:0000256" key="4">
    <source>
        <dbReference type="ARBA" id="ARBA00023235"/>
    </source>
</evidence>
<feature type="domain" description="PPIase FKBP-type" evidence="7">
    <location>
        <begin position="70"/>
        <end position="167"/>
    </location>
</feature>
<dbReference type="PROSITE" id="PS50059">
    <property type="entry name" value="FKBP_PPIASE"/>
    <property type="match status" value="2"/>
</dbReference>
<evidence type="ECO:0000256" key="3">
    <source>
        <dbReference type="ARBA" id="ARBA00023110"/>
    </source>
</evidence>
<dbReference type="Pfam" id="PF00254">
    <property type="entry name" value="FKBP_C"/>
    <property type="match status" value="1"/>
</dbReference>
<accession>A0ABW9J4E8</accession>